<dbReference type="NCBIfam" id="NF033745">
    <property type="entry name" value="class_C_sortase"/>
    <property type="match status" value="1"/>
</dbReference>
<dbReference type="Pfam" id="PF04203">
    <property type="entry name" value="Sortase"/>
    <property type="match status" value="1"/>
</dbReference>
<dbReference type="InterPro" id="IPR023365">
    <property type="entry name" value="Sortase_dom-sf"/>
</dbReference>
<organism evidence="5 6">
    <name type="scientific">Dermabacter vaginalis</name>
    <dbReference type="NCBI Taxonomy" id="1630135"/>
    <lineage>
        <taxon>Bacteria</taxon>
        <taxon>Bacillati</taxon>
        <taxon>Actinomycetota</taxon>
        <taxon>Actinomycetes</taxon>
        <taxon>Micrococcales</taxon>
        <taxon>Dermabacteraceae</taxon>
        <taxon>Dermabacter</taxon>
    </lineage>
</organism>
<evidence type="ECO:0000256" key="1">
    <source>
        <dbReference type="ARBA" id="ARBA00022801"/>
    </source>
</evidence>
<dbReference type="GO" id="GO:0016787">
    <property type="term" value="F:hydrolase activity"/>
    <property type="evidence" value="ECO:0007669"/>
    <property type="project" value="UniProtKB-KW"/>
</dbReference>
<dbReference type="SUPFAM" id="SSF63817">
    <property type="entry name" value="Sortase"/>
    <property type="match status" value="1"/>
</dbReference>
<gene>
    <name evidence="5" type="ORF">DAD186_17360</name>
</gene>
<keyword evidence="4" id="KW-0812">Transmembrane</keyword>
<dbReference type="NCBIfam" id="TIGR01076">
    <property type="entry name" value="sortase_fam"/>
    <property type="match status" value="1"/>
</dbReference>
<evidence type="ECO:0000256" key="4">
    <source>
        <dbReference type="SAM" id="Phobius"/>
    </source>
</evidence>
<dbReference type="InterPro" id="IPR042002">
    <property type="entry name" value="Sortase_C"/>
</dbReference>
<dbReference type="Proteomes" id="UP000092596">
    <property type="component" value="Chromosome"/>
</dbReference>
<proteinExistence type="predicted"/>
<keyword evidence="4" id="KW-0472">Membrane</keyword>
<dbReference type="Gene3D" id="2.40.260.10">
    <property type="entry name" value="Sortase"/>
    <property type="match status" value="1"/>
</dbReference>
<evidence type="ECO:0000256" key="2">
    <source>
        <dbReference type="PIRSR" id="PIRSR605754-1"/>
    </source>
</evidence>
<evidence type="ECO:0000313" key="5">
    <source>
        <dbReference type="EMBL" id="ANP28286.1"/>
    </source>
</evidence>
<protein>
    <submittedName>
        <fullName evidence="5">C-type sortase</fullName>
    </submittedName>
</protein>
<evidence type="ECO:0000256" key="3">
    <source>
        <dbReference type="SAM" id="MobiDB-lite"/>
    </source>
</evidence>
<reference evidence="5 6" key="1">
    <citation type="submission" date="2015-06" db="EMBL/GenBank/DDBJ databases">
        <title>Investigation of pathophysiology for high-risk pregnancy and development of treatment modality based on it.</title>
        <authorList>
            <person name="Kim B.-C."/>
            <person name="Lim S."/>
        </authorList>
    </citation>
    <scope>NUCLEOTIDE SEQUENCE [LARGE SCALE GENOMIC DNA]</scope>
    <source>
        <strain evidence="5 6">AD1-86</strain>
    </source>
</reference>
<feature type="transmembrane region" description="Helical" evidence="4">
    <location>
        <begin position="267"/>
        <end position="287"/>
    </location>
</feature>
<accession>A0A1B0ZK09</accession>
<keyword evidence="4" id="KW-1133">Transmembrane helix</keyword>
<keyword evidence="1" id="KW-0378">Hydrolase</keyword>
<dbReference type="CDD" id="cd05827">
    <property type="entry name" value="Sortase_C"/>
    <property type="match status" value="1"/>
</dbReference>
<dbReference type="AlphaFoldDB" id="A0A1B0ZK09"/>
<feature type="region of interest" description="Disordered" evidence="3">
    <location>
        <begin position="1"/>
        <end position="23"/>
    </location>
</feature>
<dbReference type="EMBL" id="CP012117">
    <property type="protein sequence ID" value="ANP28286.1"/>
    <property type="molecule type" value="Genomic_DNA"/>
</dbReference>
<sequence>MRMSENVAQDSRPAPAGRESRAPKKRKRWPDLLLAGVFLLGLGILLYPPISDYWNSLNQGRAIARYDDTVAHMSADDFTQIWRDVDTYNQELSESTAGFHLSNDQLAEYNSLLNPAGTGMMGHIEIPKIGVDLPIYHTVEDSVLQAGVGHIPGSSLPAGGEGTHVALSGHRGLPTSTLFTNLDKVSEGDVFVLHVLDRNLAYQVDQIRIVEPHEVHDLEIIDGQDYVTLITCTPYAINTHRLLVRGHRVDYVESQYLPADAVRMDPVLVSMFVSVPVLICLGALYVMHSRRKRTRATTSHEGNAS</sequence>
<name>A0A1B0ZK09_9MICO</name>
<feature type="active site" description="Acyl-thioester intermediate" evidence="2">
    <location>
        <position position="232"/>
    </location>
</feature>
<dbReference type="PATRIC" id="fig|1630135.4.peg.1736"/>
<feature type="transmembrane region" description="Helical" evidence="4">
    <location>
        <begin position="32"/>
        <end position="50"/>
    </location>
</feature>
<feature type="active site" description="Proton donor/acceptor" evidence="2">
    <location>
        <position position="170"/>
    </location>
</feature>
<evidence type="ECO:0000313" key="6">
    <source>
        <dbReference type="Proteomes" id="UP000092596"/>
    </source>
</evidence>
<dbReference type="InterPro" id="IPR005754">
    <property type="entry name" value="Sortase"/>
</dbReference>
<dbReference type="KEGG" id="dva:DAD186_17360"/>
<dbReference type="STRING" id="1630135.DAD186_17360"/>